<dbReference type="SUPFAM" id="SSF54106">
    <property type="entry name" value="LysM domain"/>
    <property type="match status" value="3"/>
</dbReference>
<sequence length="173" mass="18912">MPQCPPATFPYAIRPGDNLYAIARRFNTTLAALISANPFLDPNALPIGMTICVPQQPIYPPCPERNFYTLRPGDTLSALANFFTVSLDDLIEANPGIDPERLFAGQVICIPLATPPVTCPPASRRYLIQQGDTFFSIARRFNISVESLARANRGINPNALLIGQAICVPIEWA</sequence>
<dbReference type="InterPro" id="IPR018392">
    <property type="entry name" value="LysM"/>
</dbReference>
<dbReference type="PANTHER" id="PTHR33734">
    <property type="entry name" value="LYSM DOMAIN-CONTAINING GPI-ANCHORED PROTEIN 2"/>
    <property type="match status" value="1"/>
</dbReference>
<dbReference type="SMART" id="SM00257">
    <property type="entry name" value="LysM"/>
    <property type="match status" value="3"/>
</dbReference>
<feature type="domain" description="LysM" evidence="1">
    <location>
        <begin position="124"/>
        <end position="168"/>
    </location>
</feature>
<dbReference type="PANTHER" id="PTHR33734:SF22">
    <property type="entry name" value="MEMBRANE-BOUND LYTIC MUREIN TRANSGLYCOSYLASE D"/>
    <property type="match status" value="1"/>
</dbReference>
<gene>
    <name evidence="2" type="ORF">GTO91_00845</name>
</gene>
<comment type="caution">
    <text evidence="2">The sequence shown here is derived from an EMBL/GenBank/DDBJ whole genome shotgun (WGS) entry which is preliminary data.</text>
</comment>
<evidence type="ECO:0000313" key="3">
    <source>
        <dbReference type="Proteomes" id="UP000463470"/>
    </source>
</evidence>
<dbReference type="OrthoDB" id="9811296at2"/>
<dbReference type="InterPro" id="IPR036779">
    <property type="entry name" value="LysM_dom_sf"/>
</dbReference>
<accession>A0A845L1F6</accession>
<dbReference type="AlphaFoldDB" id="A0A845L1F6"/>
<dbReference type="CDD" id="cd00118">
    <property type="entry name" value="LysM"/>
    <property type="match status" value="3"/>
</dbReference>
<name>A0A845L1F6_9FIRM</name>
<reference evidence="2 3" key="1">
    <citation type="submission" date="2020-01" db="EMBL/GenBank/DDBJ databases">
        <title>Whole-genome sequence of Heliobacterium undosum DSM 13378.</title>
        <authorList>
            <person name="Kyndt J.A."/>
            <person name="Meyer T.E."/>
        </authorList>
    </citation>
    <scope>NUCLEOTIDE SEQUENCE [LARGE SCALE GENOMIC DNA]</scope>
    <source>
        <strain evidence="2 3">DSM 13378</strain>
    </source>
</reference>
<dbReference type="EMBL" id="WXEY01000001">
    <property type="protein sequence ID" value="MZP28270.1"/>
    <property type="molecule type" value="Genomic_DNA"/>
</dbReference>
<feature type="domain" description="LysM" evidence="1">
    <location>
        <begin position="66"/>
        <end position="110"/>
    </location>
</feature>
<feature type="domain" description="LysM" evidence="1">
    <location>
        <begin position="9"/>
        <end position="53"/>
    </location>
</feature>
<organism evidence="2 3">
    <name type="scientific">Heliomicrobium undosum</name>
    <dbReference type="NCBI Taxonomy" id="121734"/>
    <lineage>
        <taxon>Bacteria</taxon>
        <taxon>Bacillati</taxon>
        <taxon>Bacillota</taxon>
        <taxon>Clostridia</taxon>
        <taxon>Eubacteriales</taxon>
        <taxon>Heliobacteriaceae</taxon>
        <taxon>Heliomicrobium</taxon>
    </lineage>
</organism>
<dbReference type="RefSeq" id="WP_161253367.1">
    <property type="nucleotide sequence ID" value="NZ_WXEY01000001.1"/>
</dbReference>
<dbReference type="Gene3D" id="3.10.350.10">
    <property type="entry name" value="LysM domain"/>
    <property type="match status" value="3"/>
</dbReference>
<evidence type="ECO:0000259" key="1">
    <source>
        <dbReference type="PROSITE" id="PS51782"/>
    </source>
</evidence>
<proteinExistence type="predicted"/>
<keyword evidence="3" id="KW-1185">Reference proteome</keyword>
<evidence type="ECO:0000313" key="2">
    <source>
        <dbReference type="EMBL" id="MZP28270.1"/>
    </source>
</evidence>
<dbReference type="PROSITE" id="PS51782">
    <property type="entry name" value="LYSM"/>
    <property type="match status" value="3"/>
</dbReference>
<dbReference type="Pfam" id="PF01476">
    <property type="entry name" value="LysM"/>
    <property type="match status" value="3"/>
</dbReference>
<dbReference type="Proteomes" id="UP000463470">
    <property type="component" value="Unassembled WGS sequence"/>
</dbReference>
<protein>
    <submittedName>
        <fullName evidence="2">LysM peptidoglycan-binding domain-containing protein</fullName>
    </submittedName>
</protein>